<keyword evidence="3" id="KW-1185">Reference proteome</keyword>
<sequence length="402" mass="44499">MSFQFVDNAAIDRRSRKLIRSHVMKGINKGRTITRPSKKVLGKQTASPITSNSTSSSSNRVGISTAKQAHEPSITGIVFPLGHRFSSMRLPIEPGPYARRRLTQFFHLVDDSLYPPEFCYRQGHVTSLWFQYISTDAAFLHCTVAMCASFIDLFLGKQEVIGRPDIPREALLHIAQAFQLTNRKLASQEALADNTMASLVSLSLHEQLLTDYATGHIHLAGLAKMVGLRGGLLHLPRELAQKICRCDIDVALHNGTPPLLQYPGVSGDQVYAVFGSSRKHSRLAELRPDSGLECIAADVSTVADFLNAETKQRKLDPAAYQDLVIDLGYRLLESRPPCGSQGQDTLQAALHLALTAFMTTQTAGELGIRGWESLLHVLSQYPWVSVLHDVAARRLWHLLRAF</sequence>
<dbReference type="EMBL" id="JANBVN010000015">
    <property type="protein sequence ID" value="KAJ9162069.1"/>
    <property type="molecule type" value="Genomic_DNA"/>
</dbReference>
<feature type="compositionally biased region" description="Low complexity" evidence="1">
    <location>
        <begin position="50"/>
        <end position="59"/>
    </location>
</feature>
<accession>A0AA38S0K4</accession>
<evidence type="ECO:0000313" key="3">
    <source>
        <dbReference type="Proteomes" id="UP001174691"/>
    </source>
</evidence>
<proteinExistence type="predicted"/>
<dbReference type="AlphaFoldDB" id="A0AA38S0K4"/>
<gene>
    <name evidence="2" type="ORF">NKR19_g1646</name>
</gene>
<evidence type="ECO:0000256" key="1">
    <source>
        <dbReference type="SAM" id="MobiDB-lite"/>
    </source>
</evidence>
<organism evidence="2 3">
    <name type="scientific">Coniochaeta hoffmannii</name>
    <dbReference type="NCBI Taxonomy" id="91930"/>
    <lineage>
        <taxon>Eukaryota</taxon>
        <taxon>Fungi</taxon>
        <taxon>Dikarya</taxon>
        <taxon>Ascomycota</taxon>
        <taxon>Pezizomycotina</taxon>
        <taxon>Sordariomycetes</taxon>
        <taxon>Sordariomycetidae</taxon>
        <taxon>Coniochaetales</taxon>
        <taxon>Coniochaetaceae</taxon>
        <taxon>Coniochaeta</taxon>
    </lineage>
</organism>
<dbReference type="PANTHER" id="PTHR37540:SF9">
    <property type="entry name" value="ZN(2)-C6 FUNGAL-TYPE DOMAIN-CONTAINING PROTEIN"/>
    <property type="match status" value="1"/>
</dbReference>
<name>A0AA38S0K4_9PEZI</name>
<dbReference type="PANTHER" id="PTHR37540">
    <property type="entry name" value="TRANSCRIPTION FACTOR (ACR-2), PUTATIVE-RELATED-RELATED"/>
    <property type="match status" value="1"/>
</dbReference>
<dbReference type="Proteomes" id="UP001174691">
    <property type="component" value="Unassembled WGS sequence"/>
</dbReference>
<protein>
    <submittedName>
        <fullName evidence="2">Uncharacterized protein</fullName>
    </submittedName>
</protein>
<evidence type="ECO:0000313" key="2">
    <source>
        <dbReference type="EMBL" id="KAJ9162069.1"/>
    </source>
</evidence>
<reference evidence="2" key="1">
    <citation type="submission" date="2022-07" db="EMBL/GenBank/DDBJ databases">
        <title>Fungi with potential for degradation of polypropylene.</title>
        <authorList>
            <person name="Gostincar C."/>
        </authorList>
    </citation>
    <scope>NUCLEOTIDE SEQUENCE</scope>
    <source>
        <strain evidence="2">EXF-13287</strain>
    </source>
</reference>
<comment type="caution">
    <text evidence="2">The sequence shown here is derived from an EMBL/GenBank/DDBJ whole genome shotgun (WGS) entry which is preliminary data.</text>
</comment>
<feature type="region of interest" description="Disordered" evidence="1">
    <location>
        <begin position="32"/>
        <end position="60"/>
    </location>
</feature>